<dbReference type="HAMAP" id="MF_00366">
    <property type="entry name" value="RNApol_bact_RpoZ"/>
    <property type="match status" value="1"/>
</dbReference>
<dbReference type="Gene3D" id="3.90.940.10">
    <property type="match status" value="1"/>
</dbReference>
<comment type="function">
    <text evidence="10">Promotes RNA polymerase assembly. Latches the N- and C-terminal regions of the beta' subunit thereby facilitating its interaction with the beta and alpha subunits.</text>
</comment>
<dbReference type="InterPro" id="IPR003716">
    <property type="entry name" value="DNA-dir_RNA_pol_omega"/>
</dbReference>
<dbReference type="GO" id="GO:0006351">
    <property type="term" value="P:DNA-templated transcription"/>
    <property type="evidence" value="ECO:0007669"/>
    <property type="project" value="UniProtKB-UniRule"/>
</dbReference>
<comment type="similarity">
    <text evidence="1 10">Belongs to the RNA polymerase subunit omega family.</text>
</comment>
<protein>
    <recommendedName>
        <fullName evidence="3 10">DNA-directed RNA polymerase subunit omega</fullName>
        <shortName evidence="10">RNAP omega subunit</shortName>
        <ecNumber evidence="2 10">2.7.7.6</ecNumber>
    </recommendedName>
    <alternativeName>
        <fullName evidence="10">RNA polymerase omega subunit</fullName>
    </alternativeName>
    <alternativeName>
        <fullName evidence="8 10">Transcriptase subunit omega</fullName>
    </alternativeName>
</protein>
<comment type="subunit">
    <text evidence="10">The RNAP catalytic core consists of 2 alpha, 1 beta, 1 beta' and 1 omega subunit. When a sigma factor is associated with the core the holoenzyme is formed, which can initiate transcription.</text>
</comment>
<keyword evidence="5 10" id="KW-0808">Transferase</keyword>
<reference evidence="11" key="2">
    <citation type="journal article" date="2021" name="PeerJ">
        <title>Extensive microbial diversity within the chicken gut microbiome revealed by metagenomics and culture.</title>
        <authorList>
            <person name="Gilroy R."/>
            <person name="Ravi A."/>
            <person name="Getino M."/>
            <person name="Pursley I."/>
            <person name="Horton D.L."/>
            <person name="Alikhan N.F."/>
            <person name="Baker D."/>
            <person name="Gharbi K."/>
            <person name="Hall N."/>
            <person name="Watson M."/>
            <person name="Adriaenssens E.M."/>
            <person name="Foster-Nyarko E."/>
            <person name="Jarju S."/>
            <person name="Secka A."/>
            <person name="Antonio M."/>
            <person name="Oren A."/>
            <person name="Chaudhuri R.R."/>
            <person name="La Ragione R."/>
            <person name="Hildebrand F."/>
            <person name="Pallen M.J."/>
        </authorList>
    </citation>
    <scope>NUCLEOTIDE SEQUENCE</scope>
    <source>
        <strain evidence="11">ChiGjej1B1-1684</strain>
    </source>
</reference>
<sequence length="68" mass="7914">MHKVSVDDMFSGKKSRYALVIGVAKRAREIATYFNENEIVTKDKPVLLAIEDFKQHRYNILEPDTDEE</sequence>
<dbReference type="InterPro" id="IPR036161">
    <property type="entry name" value="RPB6/omega-like_sf"/>
</dbReference>
<evidence type="ECO:0000256" key="5">
    <source>
        <dbReference type="ARBA" id="ARBA00022679"/>
    </source>
</evidence>
<evidence type="ECO:0000256" key="9">
    <source>
        <dbReference type="ARBA" id="ARBA00048552"/>
    </source>
</evidence>
<dbReference type="EC" id="2.7.7.6" evidence="2 10"/>
<dbReference type="NCBIfam" id="TIGR00690">
    <property type="entry name" value="rpoZ"/>
    <property type="match status" value="1"/>
</dbReference>
<gene>
    <name evidence="10 11" type="primary">rpoZ</name>
    <name evidence="11" type="ORF">IAD22_03125</name>
</gene>
<dbReference type="AlphaFoldDB" id="A0A9D1S831"/>
<dbReference type="GO" id="GO:0000428">
    <property type="term" value="C:DNA-directed RNA polymerase complex"/>
    <property type="evidence" value="ECO:0007669"/>
    <property type="project" value="UniProtKB-KW"/>
</dbReference>
<accession>A0A9D1S831</accession>
<evidence type="ECO:0000256" key="10">
    <source>
        <dbReference type="HAMAP-Rule" id="MF_00366"/>
    </source>
</evidence>
<evidence type="ECO:0000256" key="3">
    <source>
        <dbReference type="ARBA" id="ARBA00013725"/>
    </source>
</evidence>
<dbReference type="SUPFAM" id="SSF63562">
    <property type="entry name" value="RPB6/omega subunit-like"/>
    <property type="match status" value="1"/>
</dbReference>
<proteinExistence type="inferred from homology"/>
<organism evidence="11 12">
    <name type="scientific">Candidatus Limousia pullorum</name>
    <dbReference type="NCBI Taxonomy" id="2840860"/>
    <lineage>
        <taxon>Bacteria</taxon>
        <taxon>Bacillati</taxon>
        <taxon>Bacillota</taxon>
        <taxon>Clostridia</taxon>
        <taxon>Eubacteriales</taxon>
        <taxon>Oscillospiraceae</taxon>
        <taxon>Oscillospiraceae incertae sedis</taxon>
        <taxon>Candidatus Limousia</taxon>
    </lineage>
</organism>
<name>A0A9D1S831_9FIRM</name>
<dbReference type="InterPro" id="IPR006110">
    <property type="entry name" value="Pol_omega/Rpo6/RPB6"/>
</dbReference>
<evidence type="ECO:0000256" key="2">
    <source>
        <dbReference type="ARBA" id="ARBA00012418"/>
    </source>
</evidence>
<dbReference type="Proteomes" id="UP000824118">
    <property type="component" value="Unassembled WGS sequence"/>
</dbReference>
<evidence type="ECO:0000313" key="12">
    <source>
        <dbReference type="Proteomes" id="UP000824118"/>
    </source>
</evidence>
<evidence type="ECO:0000256" key="7">
    <source>
        <dbReference type="ARBA" id="ARBA00023163"/>
    </source>
</evidence>
<evidence type="ECO:0000256" key="4">
    <source>
        <dbReference type="ARBA" id="ARBA00022478"/>
    </source>
</evidence>
<comment type="catalytic activity">
    <reaction evidence="9 10">
        <text>RNA(n) + a ribonucleoside 5'-triphosphate = RNA(n+1) + diphosphate</text>
        <dbReference type="Rhea" id="RHEA:21248"/>
        <dbReference type="Rhea" id="RHEA-COMP:14527"/>
        <dbReference type="Rhea" id="RHEA-COMP:17342"/>
        <dbReference type="ChEBI" id="CHEBI:33019"/>
        <dbReference type="ChEBI" id="CHEBI:61557"/>
        <dbReference type="ChEBI" id="CHEBI:140395"/>
        <dbReference type="EC" id="2.7.7.6"/>
    </reaction>
</comment>
<dbReference type="Pfam" id="PF01192">
    <property type="entry name" value="RNA_pol_Rpb6"/>
    <property type="match status" value="1"/>
</dbReference>
<evidence type="ECO:0000256" key="6">
    <source>
        <dbReference type="ARBA" id="ARBA00022695"/>
    </source>
</evidence>
<comment type="caution">
    <text evidence="11">The sequence shown here is derived from an EMBL/GenBank/DDBJ whole genome shotgun (WGS) entry which is preliminary data.</text>
</comment>
<evidence type="ECO:0000256" key="8">
    <source>
        <dbReference type="ARBA" id="ARBA00029924"/>
    </source>
</evidence>
<dbReference type="SMART" id="SM01409">
    <property type="entry name" value="RNA_pol_Rpb6"/>
    <property type="match status" value="1"/>
</dbReference>
<dbReference type="EMBL" id="DVNG01000041">
    <property type="protein sequence ID" value="HIU49987.1"/>
    <property type="molecule type" value="Genomic_DNA"/>
</dbReference>
<dbReference type="GO" id="GO:0003677">
    <property type="term" value="F:DNA binding"/>
    <property type="evidence" value="ECO:0007669"/>
    <property type="project" value="UniProtKB-UniRule"/>
</dbReference>
<reference evidence="11" key="1">
    <citation type="submission" date="2020-10" db="EMBL/GenBank/DDBJ databases">
        <authorList>
            <person name="Gilroy R."/>
        </authorList>
    </citation>
    <scope>NUCLEOTIDE SEQUENCE</scope>
    <source>
        <strain evidence="11">ChiGjej1B1-1684</strain>
    </source>
</reference>
<keyword evidence="7 10" id="KW-0804">Transcription</keyword>
<evidence type="ECO:0000313" key="11">
    <source>
        <dbReference type="EMBL" id="HIU49987.1"/>
    </source>
</evidence>
<evidence type="ECO:0000256" key="1">
    <source>
        <dbReference type="ARBA" id="ARBA00006711"/>
    </source>
</evidence>
<dbReference type="GO" id="GO:0003899">
    <property type="term" value="F:DNA-directed RNA polymerase activity"/>
    <property type="evidence" value="ECO:0007669"/>
    <property type="project" value="UniProtKB-UniRule"/>
</dbReference>
<keyword evidence="6 10" id="KW-0548">Nucleotidyltransferase</keyword>
<keyword evidence="4 10" id="KW-0240">DNA-directed RNA polymerase</keyword>